<dbReference type="EMBL" id="CP074402">
    <property type="protein sequence ID" value="QVJ02092.1"/>
    <property type="molecule type" value="Genomic_DNA"/>
</dbReference>
<evidence type="ECO:0000259" key="3">
    <source>
        <dbReference type="SMART" id="SM00507"/>
    </source>
</evidence>
<dbReference type="Pfam" id="PF01844">
    <property type="entry name" value="HNH"/>
    <property type="match status" value="1"/>
</dbReference>
<sequence>MLAAREEATAFFSRELAPGCEGEVLDQATRLWEHLDQIKHHMATALARIEANGQLLGEGGQRDLATWMRHSFAISATQANEMATVGRTAMRGTFPDTTRALEEGELSFGEAAAVVAGVERAVEKRNSTDNPDPVLFAAKMEHGLLAFKQERPNTSVAGLGRAAHQMGARLDPNRVERDHEAAHAQRGATLSRTFGGSFLFQAWGSAADALRLEAVLESYANPHDTDDGLSRAQRDYDGFMNAVGRAQTHQECEKPSSPAALINILIPATTLAGCEGQDPATTQDGRVVPTSAVRELLGESVVRHLMVEHRTGAVLDVGHEYRIATPQIKVAAFVGHTTCAWQHGCDVPLKWTQADHIVEWWQGGRTSVENIQPLCSTHNRLKHRWGLRRDKRMWAGRQRGRSPSPAGPIPAPRPPRE</sequence>
<accession>A0A975QL65</accession>
<dbReference type="Gene3D" id="1.10.30.50">
    <property type="match status" value="1"/>
</dbReference>
<dbReference type="GO" id="GO:0003676">
    <property type="term" value="F:nucleic acid binding"/>
    <property type="evidence" value="ECO:0007669"/>
    <property type="project" value="InterPro"/>
</dbReference>
<dbReference type="Pfam" id="PF02720">
    <property type="entry name" value="DUF222"/>
    <property type="match status" value="1"/>
</dbReference>
<feature type="domain" description="HNH nuclease" evidence="3">
    <location>
        <begin position="329"/>
        <end position="380"/>
    </location>
</feature>
<dbReference type="Proteomes" id="UP000682416">
    <property type="component" value="Chromosome"/>
</dbReference>
<dbReference type="InterPro" id="IPR002711">
    <property type="entry name" value="HNH"/>
</dbReference>
<dbReference type="InterPro" id="IPR003615">
    <property type="entry name" value="HNH_nuc"/>
</dbReference>
<evidence type="ECO:0000256" key="1">
    <source>
        <dbReference type="ARBA" id="ARBA00023450"/>
    </source>
</evidence>
<proteinExistence type="inferred from homology"/>
<reference evidence="4" key="1">
    <citation type="submission" date="2021-05" db="EMBL/GenBank/DDBJ databases">
        <authorList>
            <person name="Kaiqin L."/>
            <person name="Jian G."/>
        </authorList>
    </citation>
    <scope>NUCLEOTIDE SEQUENCE</scope>
    <source>
        <strain evidence="4">HDS5</strain>
    </source>
</reference>
<evidence type="ECO:0000313" key="4">
    <source>
        <dbReference type="EMBL" id="QVJ02092.1"/>
    </source>
</evidence>
<dbReference type="KEGG" id="nec:KGD82_04360"/>
<dbReference type="CDD" id="cd00085">
    <property type="entry name" value="HNHc"/>
    <property type="match status" value="1"/>
</dbReference>
<evidence type="ECO:0000313" key="5">
    <source>
        <dbReference type="Proteomes" id="UP000682416"/>
    </source>
</evidence>
<feature type="region of interest" description="Disordered" evidence="2">
    <location>
        <begin position="393"/>
        <end position="417"/>
    </location>
</feature>
<evidence type="ECO:0000256" key="2">
    <source>
        <dbReference type="SAM" id="MobiDB-lite"/>
    </source>
</evidence>
<dbReference type="GO" id="GO:0008270">
    <property type="term" value="F:zinc ion binding"/>
    <property type="evidence" value="ECO:0007669"/>
    <property type="project" value="InterPro"/>
</dbReference>
<comment type="similarity">
    <text evidence="1">Belongs to the Rv1128c/1148c/1588c/1702c/1945/3466 family.</text>
</comment>
<gene>
    <name evidence="4" type="ORF">KGD82_04360</name>
</gene>
<keyword evidence="5" id="KW-1185">Reference proteome</keyword>
<dbReference type="AlphaFoldDB" id="A0A975QL65"/>
<organism evidence="4 5">
    <name type="scientific">Nocardiopsis eucommiae</name>
    <dbReference type="NCBI Taxonomy" id="2831970"/>
    <lineage>
        <taxon>Bacteria</taxon>
        <taxon>Bacillati</taxon>
        <taxon>Actinomycetota</taxon>
        <taxon>Actinomycetes</taxon>
        <taxon>Streptosporangiales</taxon>
        <taxon>Nocardiopsidaceae</taxon>
        <taxon>Nocardiopsis</taxon>
    </lineage>
</organism>
<dbReference type="InterPro" id="IPR003870">
    <property type="entry name" value="DUF222"/>
</dbReference>
<protein>
    <submittedName>
        <fullName evidence="4">DUF222 domain-containing protein</fullName>
    </submittedName>
</protein>
<name>A0A975QL65_9ACTN</name>
<dbReference type="GO" id="GO:0004519">
    <property type="term" value="F:endonuclease activity"/>
    <property type="evidence" value="ECO:0007669"/>
    <property type="project" value="InterPro"/>
</dbReference>
<feature type="compositionally biased region" description="Pro residues" evidence="2">
    <location>
        <begin position="405"/>
        <end position="417"/>
    </location>
</feature>
<dbReference type="SMART" id="SM00507">
    <property type="entry name" value="HNHc"/>
    <property type="match status" value="1"/>
</dbReference>